<evidence type="ECO:0000313" key="2">
    <source>
        <dbReference type="Proteomes" id="UP000176282"/>
    </source>
</evidence>
<gene>
    <name evidence="1" type="ORF">A3J66_04330</name>
</gene>
<protein>
    <submittedName>
        <fullName evidence="1">Uncharacterized protein</fullName>
    </submittedName>
</protein>
<sequence>MPGEFTDRGVYTGSLVPKAETGIPVYDSKEASVDSEYYRLRQRVRDRKTEHLGIPDVESLERGEVVKTFEEILKRLQEEYETARSFYHTFWVGKGQRDEEIDQLLYDHSEGARFNPSALLSKIYRQKEDRAPIFNLTEFHDEILDTAQRIQEVYASLGRLDAERVEAQR</sequence>
<organism evidence="1 2">
    <name type="scientific">Candidatus Magasanikbacteria bacterium RIFCSPHIGHO2_02_FULL_47_14</name>
    <dbReference type="NCBI Taxonomy" id="1798680"/>
    <lineage>
        <taxon>Bacteria</taxon>
        <taxon>Candidatus Magasanikiibacteriota</taxon>
    </lineage>
</organism>
<dbReference type="AlphaFoldDB" id="A0A1F6M497"/>
<dbReference type="EMBL" id="MFQB01000035">
    <property type="protein sequence ID" value="OGH66482.1"/>
    <property type="molecule type" value="Genomic_DNA"/>
</dbReference>
<name>A0A1F6M497_9BACT</name>
<proteinExistence type="predicted"/>
<evidence type="ECO:0000313" key="1">
    <source>
        <dbReference type="EMBL" id="OGH66482.1"/>
    </source>
</evidence>
<comment type="caution">
    <text evidence="1">The sequence shown here is derived from an EMBL/GenBank/DDBJ whole genome shotgun (WGS) entry which is preliminary data.</text>
</comment>
<dbReference type="Proteomes" id="UP000176282">
    <property type="component" value="Unassembled WGS sequence"/>
</dbReference>
<accession>A0A1F6M497</accession>
<reference evidence="1 2" key="1">
    <citation type="journal article" date="2016" name="Nat. Commun.">
        <title>Thousands of microbial genomes shed light on interconnected biogeochemical processes in an aquifer system.</title>
        <authorList>
            <person name="Anantharaman K."/>
            <person name="Brown C.T."/>
            <person name="Hug L.A."/>
            <person name="Sharon I."/>
            <person name="Castelle C.J."/>
            <person name="Probst A.J."/>
            <person name="Thomas B.C."/>
            <person name="Singh A."/>
            <person name="Wilkins M.J."/>
            <person name="Karaoz U."/>
            <person name="Brodie E.L."/>
            <person name="Williams K.H."/>
            <person name="Hubbard S.S."/>
            <person name="Banfield J.F."/>
        </authorList>
    </citation>
    <scope>NUCLEOTIDE SEQUENCE [LARGE SCALE GENOMIC DNA]</scope>
</reference>